<reference evidence="3" key="2">
    <citation type="submission" date="2017-10" db="EMBL/GenBank/DDBJ databases">
        <title>Ladona fulva Genome sequencing and assembly.</title>
        <authorList>
            <person name="Murali S."/>
            <person name="Richards S."/>
            <person name="Bandaranaike D."/>
            <person name="Bellair M."/>
            <person name="Blankenburg K."/>
            <person name="Chao H."/>
            <person name="Dinh H."/>
            <person name="Doddapaneni H."/>
            <person name="Dugan-Rocha S."/>
            <person name="Elkadiri S."/>
            <person name="Gnanaolivu R."/>
            <person name="Hernandez B."/>
            <person name="Skinner E."/>
            <person name="Javaid M."/>
            <person name="Lee S."/>
            <person name="Li M."/>
            <person name="Ming W."/>
            <person name="Munidasa M."/>
            <person name="Muniz J."/>
            <person name="Nguyen L."/>
            <person name="Hughes D."/>
            <person name="Osuji N."/>
            <person name="Pu L.-L."/>
            <person name="Puazo M."/>
            <person name="Qu C."/>
            <person name="Quiroz J."/>
            <person name="Raj R."/>
            <person name="Weissenberger G."/>
            <person name="Xin Y."/>
            <person name="Zou X."/>
            <person name="Han Y."/>
            <person name="Worley K."/>
            <person name="Muzny D."/>
            <person name="Gibbs R."/>
        </authorList>
    </citation>
    <scope>NUCLEOTIDE SEQUENCE</scope>
    <source>
        <strain evidence="3">Sampled in the wild</strain>
    </source>
</reference>
<feature type="region of interest" description="Disordered" evidence="1">
    <location>
        <begin position="93"/>
        <end position="123"/>
    </location>
</feature>
<name>A0A8K0KPC7_LADFU</name>
<feature type="non-terminal residue" evidence="3">
    <location>
        <position position="1"/>
    </location>
</feature>
<evidence type="ECO:0000256" key="1">
    <source>
        <dbReference type="SAM" id="MobiDB-lite"/>
    </source>
</evidence>
<accession>A0A8K0KPC7</accession>
<feature type="region of interest" description="Disordered" evidence="1">
    <location>
        <begin position="1"/>
        <end position="27"/>
    </location>
</feature>
<dbReference type="GO" id="GO:0070877">
    <property type="term" value="C:microprocessor complex"/>
    <property type="evidence" value="ECO:0007669"/>
    <property type="project" value="InterPro"/>
</dbReference>
<sequence>MVHKRKYEESEELEQGSKTKCPHTSVSPGCCSFKCSSTVHNNSEKSEECVRVKKVECENVGEDGGSEEEVLVETCVEQNSMSREFDVLDEYGECNEENDGDDDAMEEDSGSEGSFEGSYDSDIPDEEIEAMLEEGLSEEFRRKPSMERAFGSGENSPYEEREKVVLEEKGHNHFDVLPEGWVQVTHNSGMPIYLHKPTRVCTLSKPYFLGPGSAR</sequence>
<dbReference type="AlphaFoldDB" id="A0A8K0KPC7"/>
<reference evidence="3" key="1">
    <citation type="submission" date="2013-04" db="EMBL/GenBank/DDBJ databases">
        <authorList>
            <person name="Qu J."/>
            <person name="Murali S.C."/>
            <person name="Bandaranaike D."/>
            <person name="Bellair M."/>
            <person name="Blankenburg K."/>
            <person name="Chao H."/>
            <person name="Dinh H."/>
            <person name="Doddapaneni H."/>
            <person name="Downs B."/>
            <person name="Dugan-Rocha S."/>
            <person name="Elkadiri S."/>
            <person name="Gnanaolivu R.D."/>
            <person name="Hernandez B."/>
            <person name="Javaid M."/>
            <person name="Jayaseelan J.C."/>
            <person name="Lee S."/>
            <person name="Li M."/>
            <person name="Ming W."/>
            <person name="Munidasa M."/>
            <person name="Muniz J."/>
            <person name="Nguyen L."/>
            <person name="Ongeri F."/>
            <person name="Osuji N."/>
            <person name="Pu L.-L."/>
            <person name="Puazo M."/>
            <person name="Qu C."/>
            <person name="Quiroz J."/>
            <person name="Raj R."/>
            <person name="Weissenberger G."/>
            <person name="Xin Y."/>
            <person name="Zou X."/>
            <person name="Han Y."/>
            <person name="Richards S."/>
            <person name="Worley K."/>
            <person name="Muzny D."/>
            <person name="Gibbs R."/>
        </authorList>
    </citation>
    <scope>NUCLEOTIDE SEQUENCE</scope>
    <source>
        <strain evidence="3">Sampled in the wild</strain>
    </source>
</reference>
<feature type="domain" description="WW" evidence="2">
    <location>
        <begin position="175"/>
        <end position="208"/>
    </location>
</feature>
<dbReference type="PANTHER" id="PTHR13482:SF3">
    <property type="entry name" value="MICROPROCESSOR COMPLEX SUBUNIT DGCR8"/>
    <property type="match status" value="1"/>
</dbReference>
<dbReference type="GO" id="GO:0070878">
    <property type="term" value="F:primary miRNA binding"/>
    <property type="evidence" value="ECO:0007669"/>
    <property type="project" value="TreeGrafter"/>
</dbReference>
<organism evidence="3 4">
    <name type="scientific">Ladona fulva</name>
    <name type="common">Scarce chaser dragonfly</name>
    <name type="synonym">Libellula fulva</name>
    <dbReference type="NCBI Taxonomy" id="123851"/>
    <lineage>
        <taxon>Eukaryota</taxon>
        <taxon>Metazoa</taxon>
        <taxon>Ecdysozoa</taxon>
        <taxon>Arthropoda</taxon>
        <taxon>Hexapoda</taxon>
        <taxon>Insecta</taxon>
        <taxon>Pterygota</taxon>
        <taxon>Palaeoptera</taxon>
        <taxon>Odonata</taxon>
        <taxon>Epiprocta</taxon>
        <taxon>Anisoptera</taxon>
        <taxon>Libelluloidea</taxon>
        <taxon>Libellulidae</taxon>
        <taxon>Ladona</taxon>
    </lineage>
</organism>
<dbReference type="PROSITE" id="PS50020">
    <property type="entry name" value="WW_DOMAIN_2"/>
    <property type="match status" value="1"/>
</dbReference>
<feature type="compositionally biased region" description="Low complexity" evidence="1">
    <location>
        <begin position="111"/>
        <end position="121"/>
    </location>
</feature>
<evidence type="ECO:0000313" key="4">
    <source>
        <dbReference type="Proteomes" id="UP000792457"/>
    </source>
</evidence>
<dbReference type="OrthoDB" id="112668at2759"/>
<evidence type="ECO:0000259" key="2">
    <source>
        <dbReference type="PROSITE" id="PS50020"/>
    </source>
</evidence>
<dbReference type="GO" id="GO:0003725">
    <property type="term" value="F:double-stranded RNA binding"/>
    <property type="evidence" value="ECO:0007669"/>
    <property type="project" value="TreeGrafter"/>
</dbReference>
<feature type="compositionally biased region" description="Polar residues" evidence="1">
    <location>
        <begin position="16"/>
        <end position="27"/>
    </location>
</feature>
<dbReference type="Proteomes" id="UP000792457">
    <property type="component" value="Unassembled WGS sequence"/>
</dbReference>
<keyword evidence="4" id="KW-1185">Reference proteome</keyword>
<gene>
    <name evidence="3" type="ORF">J437_LFUL016298</name>
</gene>
<protein>
    <recommendedName>
        <fullName evidence="2">WW domain-containing protein</fullName>
    </recommendedName>
</protein>
<dbReference type="Gene3D" id="2.20.70.10">
    <property type="match status" value="1"/>
</dbReference>
<feature type="region of interest" description="Disordered" evidence="1">
    <location>
        <begin position="142"/>
        <end position="161"/>
    </location>
</feature>
<feature type="compositionally biased region" description="Acidic residues" evidence="1">
    <location>
        <begin position="93"/>
        <end position="110"/>
    </location>
</feature>
<dbReference type="InterPro" id="IPR001202">
    <property type="entry name" value="WW_dom"/>
</dbReference>
<dbReference type="InterPro" id="IPR040375">
    <property type="entry name" value="DGCR8"/>
</dbReference>
<evidence type="ECO:0000313" key="3">
    <source>
        <dbReference type="EMBL" id="KAG8237953.1"/>
    </source>
</evidence>
<dbReference type="EMBL" id="KZ309252">
    <property type="protein sequence ID" value="KAG8237953.1"/>
    <property type="molecule type" value="Genomic_DNA"/>
</dbReference>
<dbReference type="GO" id="GO:0042802">
    <property type="term" value="F:identical protein binding"/>
    <property type="evidence" value="ECO:0007669"/>
    <property type="project" value="InterPro"/>
</dbReference>
<dbReference type="GO" id="GO:0020037">
    <property type="term" value="F:heme binding"/>
    <property type="evidence" value="ECO:0007669"/>
    <property type="project" value="InterPro"/>
</dbReference>
<comment type="caution">
    <text evidence="3">The sequence shown here is derived from an EMBL/GenBank/DDBJ whole genome shotgun (WGS) entry which is preliminary data.</text>
</comment>
<dbReference type="GO" id="GO:0031053">
    <property type="term" value="P:primary miRNA processing"/>
    <property type="evidence" value="ECO:0007669"/>
    <property type="project" value="InterPro"/>
</dbReference>
<dbReference type="PANTHER" id="PTHR13482">
    <property type="entry name" value="MICRORNA PROCESSOR COMPLEX SUBUNIT DGCR8"/>
    <property type="match status" value="1"/>
</dbReference>
<proteinExistence type="predicted"/>